<sequence length="301" mass="34449">RLVLCFDGTDNKFEATEQDSNIVKLYEMLNRTTSDQFHYYQRNSQAGIGTYRPGQLDNTEAKGIFAETRDKIHSTLDEMFGTSFVHHVIGGYQFILKYYMPGDKIYIFGFSRGAYTARFLSEMIDNIGLLSMGNEELIQFAWETFSDFQRLGGTTKQEAYEYMQIFKSTFCRPGVRVYFLGLFDCVNSVATFSSTRDMTPYILHAPARHIRHAVSIHERRAMFRPSLFLLNNAERGGPDRPVNTLKEVWFAGNHGDVGGGWPLAKVKNVGETKYLLSDVALKWMVAEVRIIEETKAVSVWM</sequence>
<organism evidence="2 3">
    <name type="scientific">Rhizodiscina lignyota</name>
    <dbReference type="NCBI Taxonomy" id="1504668"/>
    <lineage>
        <taxon>Eukaryota</taxon>
        <taxon>Fungi</taxon>
        <taxon>Dikarya</taxon>
        <taxon>Ascomycota</taxon>
        <taxon>Pezizomycotina</taxon>
        <taxon>Dothideomycetes</taxon>
        <taxon>Pleosporomycetidae</taxon>
        <taxon>Aulographales</taxon>
        <taxon>Rhizodiscinaceae</taxon>
        <taxon>Rhizodiscina</taxon>
    </lineage>
</organism>
<accession>A0A9P4IR19</accession>
<dbReference type="PANTHER" id="PTHR33840">
    <property type="match status" value="1"/>
</dbReference>
<dbReference type="PANTHER" id="PTHR33840:SF2">
    <property type="entry name" value="TLE1 PHOSPHOLIPASE DOMAIN-CONTAINING PROTEIN"/>
    <property type="match status" value="1"/>
</dbReference>
<dbReference type="OrthoDB" id="3162439at2759"/>
<evidence type="ECO:0000259" key="1">
    <source>
        <dbReference type="Pfam" id="PF09994"/>
    </source>
</evidence>
<dbReference type="Pfam" id="PF09994">
    <property type="entry name" value="T6SS_Tle1-like_cat"/>
    <property type="match status" value="1"/>
</dbReference>
<gene>
    <name evidence="2" type="ORF">NA57DRAFT_7423</name>
</gene>
<keyword evidence="3" id="KW-1185">Reference proteome</keyword>
<feature type="non-terminal residue" evidence="2">
    <location>
        <position position="301"/>
    </location>
</feature>
<dbReference type="EMBL" id="ML978122">
    <property type="protein sequence ID" value="KAF2102691.1"/>
    <property type="molecule type" value="Genomic_DNA"/>
</dbReference>
<evidence type="ECO:0000313" key="2">
    <source>
        <dbReference type="EMBL" id="KAF2102691.1"/>
    </source>
</evidence>
<dbReference type="AlphaFoldDB" id="A0A9P4IR19"/>
<evidence type="ECO:0000313" key="3">
    <source>
        <dbReference type="Proteomes" id="UP000799772"/>
    </source>
</evidence>
<comment type="caution">
    <text evidence="2">The sequence shown here is derived from an EMBL/GenBank/DDBJ whole genome shotgun (WGS) entry which is preliminary data.</text>
</comment>
<protein>
    <recommendedName>
        <fullName evidence="1">T6SS Phospholipase effector Tle1-like catalytic domain-containing protein</fullName>
    </recommendedName>
</protein>
<feature type="non-terminal residue" evidence="2">
    <location>
        <position position="1"/>
    </location>
</feature>
<dbReference type="Proteomes" id="UP000799772">
    <property type="component" value="Unassembled WGS sequence"/>
</dbReference>
<dbReference type="InterPro" id="IPR018712">
    <property type="entry name" value="Tle1-like_cat"/>
</dbReference>
<reference evidence="2" key="1">
    <citation type="journal article" date="2020" name="Stud. Mycol.">
        <title>101 Dothideomycetes genomes: a test case for predicting lifestyles and emergence of pathogens.</title>
        <authorList>
            <person name="Haridas S."/>
            <person name="Albert R."/>
            <person name="Binder M."/>
            <person name="Bloem J."/>
            <person name="Labutti K."/>
            <person name="Salamov A."/>
            <person name="Andreopoulos B."/>
            <person name="Baker S."/>
            <person name="Barry K."/>
            <person name="Bills G."/>
            <person name="Bluhm B."/>
            <person name="Cannon C."/>
            <person name="Castanera R."/>
            <person name="Culley D."/>
            <person name="Daum C."/>
            <person name="Ezra D."/>
            <person name="Gonzalez J."/>
            <person name="Henrissat B."/>
            <person name="Kuo A."/>
            <person name="Liang C."/>
            <person name="Lipzen A."/>
            <person name="Lutzoni F."/>
            <person name="Magnuson J."/>
            <person name="Mondo S."/>
            <person name="Nolan M."/>
            <person name="Ohm R."/>
            <person name="Pangilinan J."/>
            <person name="Park H.-J."/>
            <person name="Ramirez L."/>
            <person name="Alfaro M."/>
            <person name="Sun H."/>
            <person name="Tritt A."/>
            <person name="Yoshinaga Y."/>
            <person name="Zwiers L.-H."/>
            <person name="Turgeon B."/>
            <person name="Goodwin S."/>
            <person name="Spatafora J."/>
            <person name="Crous P."/>
            <person name="Grigoriev I."/>
        </authorList>
    </citation>
    <scope>NUCLEOTIDE SEQUENCE</scope>
    <source>
        <strain evidence="2">CBS 133067</strain>
    </source>
</reference>
<feature type="domain" description="T6SS Phospholipase effector Tle1-like catalytic" evidence="1">
    <location>
        <begin position="1"/>
        <end position="287"/>
    </location>
</feature>
<proteinExistence type="predicted"/>
<name>A0A9P4IR19_9PEZI</name>